<name>A0A3D8PPM3_9BACI</name>
<evidence type="ECO:0000256" key="6">
    <source>
        <dbReference type="SAM" id="Phobius"/>
    </source>
</evidence>
<evidence type="ECO:0000256" key="1">
    <source>
        <dbReference type="ARBA" id="ARBA00004651"/>
    </source>
</evidence>
<accession>A0A3D8PPM3</accession>
<dbReference type="GO" id="GO:0022857">
    <property type="term" value="F:transmembrane transporter activity"/>
    <property type="evidence" value="ECO:0007669"/>
    <property type="project" value="InterPro"/>
</dbReference>
<evidence type="ECO:0000313" key="7">
    <source>
        <dbReference type="EMBL" id="RDW18033.1"/>
    </source>
</evidence>
<reference evidence="8" key="1">
    <citation type="submission" date="2017-11" db="EMBL/GenBank/DDBJ databases">
        <authorList>
            <person name="Zhu W."/>
        </authorList>
    </citation>
    <scope>NUCLEOTIDE SEQUENCE [LARGE SCALE GENOMIC DNA]</scope>
    <source>
        <strain evidence="8">CAU 1051</strain>
    </source>
</reference>
<evidence type="ECO:0000256" key="5">
    <source>
        <dbReference type="ARBA" id="ARBA00023136"/>
    </source>
</evidence>
<protein>
    <submittedName>
        <fullName evidence="7">Branched-chain amino acid ABC transporter permease</fullName>
    </submittedName>
</protein>
<feature type="transmembrane region" description="Helical" evidence="6">
    <location>
        <begin position="273"/>
        <end position="301"/>
    </location>
</feature>
<feature type="transmembrane region" description="Helical" evidence="6">
    <location>
        <begin position="6"/>
        <end position="29"/>
    </location>
</feature>
<evidence type="ECO:0000256" key="3">
    <source>
        <dbReference type="ARBA" id="ARBA00022692"/>
    </source>
</evidence>
<dbReference type="PANTHER" id="PTHR47089:SF1">
    <property type="entry name" value="GUANOSINE ABC TRANSPORTER PERMEASE PROTEIN NUPP"/>
    <property type="match status" value="1"/>
</dbReference>
<evidence type="ECO:0000256" key="4">
    <source>
        <dbReference type="ARBA" id="ARBA00022989"/>
    </source>
</evidence>
<comment type="subcellular location">
    <subcellularLocation>
        <location evidence="1">Cell membrane</location>
        <topology evidence="1">Multi-pass membrane protein</topology>
    </subcellularLocation>
</comment>
<organism evidence="7 8">
    <name type="scientific">Oceanobacillus chungangensis</name>
    <dbReference type="NCBI Taxonomy" id="1229152"/>
    <lineage>
        <taxon>Bacteria</taxon>
        <taxon>Bacillati</taxon>
        <taxon>Bacillota</taxon>
        <taxon>Bacilli</taxon>
        <taxon>Bacillales</taxon>
        <taxon>Bacillaceae</taxon>
        <taxon>Oceanobacillus</taxon>
    </lineage>
</organism>
<keyword evidence="5 6" id="KW-0472">Membrane</keyword>
<feature type="transmembrane region" description="Helical" evidence="6">
    <location>
        <begin position="104"/>
        <end position="125"/>
    </location>
</feature>
<comment type="caution">
    <text evidence="7">The sequence shown here is derived from an EMBL/GenBank/DDBJ whole genome shotgun (WGS) entry which is preliminary data.</text>
</comment>
<evidence type="ECO:0000313" key="8">
    <source>
        <dbReference type="Proteomes" id="UP000256520"/>
    </source>
</evidence>
<evidence type="ECO:0000256" key="2">
    <source>
        <dbReference type="ARBA" id="ARBA00022475"/>
    </source>
</evidence>
<sequence>MANKRLITFLIPIISVILGLIAGAIIMLVSGYNPIVGYTALWNGAFGDSYTIGETVRRTTPYILTGLSIAFAFRSGLFNIGAEGQVIVGWLAAIWVGLAVDAPMIIHLPLAILASVAAGALWSFVPGILKAKLGVHEVIVTIMMNYIALFSANEIIRSVLTDGATTTEPISATASLASPWLQSITFYSRMHYGILIALFAAVIMWFIIERTTLGYELKAVGYNKHASKYAGMNVSKNIVLTMVISGGFAGLAGAMEGLGTYGTISVMSGNINIGFDGIAVALLGANNPFAVVFAAFLFGALKEGAGEMPTGAGVPTELVDIIIALIIFFVASSYIIRWALLRFKKGEK</sequence>
<keyword evidence="2" id="KW-1003">Cell membrane</keyword>
<keyword evidence="3 6" id="KW-0812">Transmembrane</keyword>
<dbReference type="CDD" id="cd06580">
    <property type="entry name" value="TM_PBP1_transp_TpRbsC_like"/>
    <property type="match status" value="1"/>
</dbReference>
<gene>
    <name evidence="7" type="ORF">CWR45_10625</name>
</gene>
<dbReference type="Proteomes" id="UP000256520">
    <property type="component" value="Unassembled WGS sequence"/>
</dbReference>
<feature type="transmembrane region" description="Helical" evidence="6">
    <location>
        <begin position="190"/>
        <end position="208"/>
    </location>
</feature>
<dbReference type="PANTHER" id="PTHR47089">
    <property type="entry name" value="ABC TRANSPORTER, PERMEASE PROTEIN"/>
    <property type="match status" value="1"/>
</dbReference>
<dbReference type="OrthoDB" id="45037at2"/>
<dbReference type="Pfam" id="PF02653">
    <property type="entry name" value="BPD_transp_2"/>
    <property type="match status" value="1"/>
</dbReference>
<feature type="transmembrane region" description="Helical" evidence="6">
    <location>
        <begin position="321"/>
        <end position="340"/>
    </location>
</feature>
<dbReference type="GO" id="GO:0005886">
    <property type="term" value="C:plasma membrane"/>
    <property type="evidence" value="ECO:0007669"/>
    <property type="project" value="UniProtKB-SubCell"/>
</dbReference>
<keyword evidence="8" id="KW-1185">Reference proteome</keyword>
<proteinExistence type="predicted"/>
<dbReference type="RefSeq" id="WP_115750096.1">
    <property type="nucleotide sequence ID" value="NZ_PIOD01000011.1"/>
</dbReference>
<feature type="transmembrane region" description="Helical" evidence="6">
    <location>
        <begin position="77"/>
        <end position="98"/>
    </location>
</feature>
<dbReference type="EMBL" id="PIOD01000011">
    <property type="protein sequence ID" value="RDW18033.1"/>
    <property type="molecule type" value="Genomic_DNA"/>
</dbReference>
<keyword evidence="4 6" id="KW-1133">Transmembrane helix</keyword>
<feature type="transmembrane region" description="Helical" evidence="6">
    <location>
        <begin position="238"/>
        <end position="261"/>
    </location>
</feature>
<dbReference type="AlphaFoldDB" id="A0A3D8PPM3"/>
<dbReference type="InterPro" id="IPR001851">
    <property type="entry name" value="ABC_transp_permease"/>
</dbReference>